<evidence type="ECO:0000256" key="2">
    <source>
        <dbReference type="ARBA" id="ARBA00022741"/>
    </source>
</evidence>
<dbReference type="AlphaFoldDB" id="A0AA38LMB4"/>
<reference evidence="6 7" key="1">
    <citation type="journal article" date="2021" name="Nat. Plants">
        <title>The Taxus genome provides insights into paclitaxel biosynthesis.</title>
        <authorList>
            <person name="Xiong X."/>
            <person name="Gou J."/>
            <person name="Liao Q."/>
            <person name="Li Y."/>
            <person name="Zhou Q."/>
            <person name="Bi G."/>
            <person name="Li C."/>
            <person name="Du R."/>
            <person name="Wang X."/>
            <person name="Sun T."/>
            <person name="Guo L."/>
            <person name="Liang H."/>
            <person name="Lu P."/>
            <person name="Wu Y."/>
            <person name="Zhang Z."/>
            <person name="Ro D.K."/>
            <person name="Shang Y."/>
            <person name="Huang S."/>
            <person name="Yan J."/>
        </authorList>
    </citation>
    <scope>NUCLEOTIDE SEQUENCE [LARGE SCALE GENOMIC DNA]</scope>
    <source>
        <strain evidence="6">Ta-2019</strain>
    </source>
</reference>
<dbReference type="OMA" id="HKGAHYS"/>
<feature type="region of interest" description="Disordered" evidence="4">
    <location>
        <begin position="211"/>
        <end position="231"/>
    </location>
</feature>
<dbReference type="FunFam" id="3.40.50.300:FF:000840">
    <property type="entry name" value="Immune-associated nucleotide-binding protein 9"/>
    <property type="match status" value="1"/>
</dbReference>
<evidence type="ECO:0000256" key="4">
    <source>
        <dbReference type="SAM" id="MobiDB-lite"/>
    </source>
</evidence>
<dbReference type="InterPro" id="IPR045058">
    <property type="entry name" value="GIMA/IAN/Toc"/>
</dbReference>
<dbReference type="InterPro" id="IPR027417">
    <property type="entry name" value="P-loop_NTPase"/>
</dbReference>
<dbReference type="PANTHER" id="PTHR10903:SF184">
    <property type="entry name" value="GTP-BINDING PROTEIN A"/>
    <property type="match status" value="1"/>
</dbReference>
<dbReference type="SUPFAM" id="SSF52540">
    <property type="entry name" value="P-loop containing nucleoside triphosphate hydrolases"/>
    <property type="match status" value="1"/>
</dbReference>
<dbReference type="Pfam" id="PF04548">
    <property type="entry name" value="AIG1"/>
    <property type="match status" value="1"/>
</dbReference>
<feature type="domain" description="AIG1-type G" evidence="5">
    <location>
        <begin position="2"/>
        <end position="209"/>
    </location>
</feature>
<protein>
    <recommendedName>
        <fullName evidence="5">AIG1-type G domain-containing protein</fullName>
    </recommendedName>
</protein>
<keyword evidence="3" id="KW-0342">GTP-binding</keyword>
<name>A0AA38LMB4_TAXCH</name>
<organism evidence="6 7">
    <name type="scientific">Taxus chinensis</name>
    <name type="common">Chinese yew</name>
    <name type="synonym">Taxus wallichiana var. chinensis</name>
    <dbReference type="NCBI Taxonomy" id="29808"/>
    <lineage>
        <taxon>Eukaryota</taxon>
        <taxon>Viridiplantae</taxon>
        <taxon>Streptophyta</taxon>
        <taxon>Embryophyta</taxon>
        <taxon>Tracheophyta</taxon>
        <taxon>Spermatophyta</taxon>
        <taxon>Pinopsida</taxon>
        <taxon>Pinidae</taxon>
        <taxon>Conifers II</taxon>
        <taxon>Cupressales</taxon>
        <taxon>Taxaceae</taxon>
        <taxon>Taxus</taxon>
    </lineage>
</organism>
<comment type="caution">
    <text evidence="6">The sequence shown here is derived from an EMBL/GenBank/DDBJ whole genome shotgun (WGS) entry which is preliminary data.</text>
</comment>
<evidence type="ECO:0000313" key="6">
    <source>
        <dbReference type="EMBL" id="KAH9330408.1"/>
    </source>
</evidence>
<feature type="compositionally biased region" description="Polar residues" evidence="4">
    <location>
        <begin position="211"/>
        <end position="226"/>
    </location>
</feature>
<proteinExistence type="inferred from homology"/>
<dbReference type="PANTHER" id="PTHR10903">
    <property type="entry name" value="GTPASE, IMAP FAMILY MEMBER-RELATED"/>
    <property type="match status" value="1"/>
</dbReference>
<evidence type="ECO:0000256" key="3">
    <source>
        <dbReference type="ARBA" id="ARBA00023134"/>
    </source>
</evidence>
<evidence type="ECO:0000259" key="5">
    <source>
        <dbReference type="PROSITE" id="PS51720"/>
    </source>
</evidence>
<evidence type="ECO:0000313" key="7">
    <source>
        <dbReference type="Proteomes" id="UP000824469"/>
    </source>
</evidence>
<keyword evidence="2" id="KW-0547">Nucleotide-binding</keyword>
<evidence type="ECO:0000256" key="1">
    <source>
        <dbReference type="ARBA" id="ARBA00008535"/>
    </source>
</evidence>
<dbReference type="Gene3D" id="3.40.50.300">
    <property type="entry name" value="P-loop containing nucleotide triphosphate hydrolases"/>
    <property type="match status" value="1"/>
</dbReference>
<dbReference type="EMBL" id="JAHRHJ020000001">
    <property type="protein sequence ID" value="KAH9330408.1"/>
    <property type="molecule type" value="Genomic_DNA"/>
</dbReference>
<dbReference type="PROSITE" id="PS51720">
    <property type="entry name" value="G_AIG1"/>
    <property type="match status" value="1"/>
</dbReference>
<gene>
    <name evidence="6" type="ORF">KI387_002516</name>
</gene>
<dbReference type="GO" id="GO:0005525">
    <property type="term" value="F:GTP binding"/>
    <property type="evidence" value="ECO:0007669"/>
    <property type="project" value="UniProtKB-KW"/>
</dbReference>
<keyword evidence="7" id="KW-1185">Reference proteome</keyword>
<accession>A0AA38LMB4</accession>
<dbReference type="CDD" id="cd01852">
    <property type="entry name" value="AIG1"/>
    <property type="match status" value="1"/>
</dbReference>
<dbReference type="Proteomes" id="UP000824469">
    <property type="component" value="Unassembled WGS sequence"/>
</dbReference>
<sequence length="328" mass="36524">MEGATTLVLMGCTGNGKSSTGNSILGYNAFKSFWSFTSVTKECKLEQSTLKDGRILNVVDTPGLFDTNASKEFLQKELVKCIDLAKDGVHGVLYVVSLQNRFTPEEAAVLDSLQMLFGPKIVNYMVVLFTGGDMLEKKGLTLDEYLKECPKQLKEVIERCKRRMVVFDNKTPLETKKEKQRSELLKQVDSITTENGGQPYSNELFREAQATSKKSRSQLGRSQSAVGFSKQEMEKANAEQLKRLNDLAAYYLRDKNPTNLRQAFTMDLQIENDIKAIGKPPKREGVKLINSEKPQTSKAADLEEVVKTLAGAVKEISYKLAQAEKGIG</sequence>
<comment type="similarity">
    <text evidence="1">Belongs to the TRAFAC class TrmE-Era-EngA-EngB-Septin-like GTPase superfamily. AIG1/Toc34/Toc159-like paraseptin GTPase family. IAN subfamily.</text>
</comment>
<dbReference type="InterPro" id="IPR006703">
    <property type="entry name" value="G_AIG1"/>
</dbReference>